<dbReference type="SUPFAM" id="SSF90123">
    <property type="entry name" value="ABC transporter transmembrane region"/>
    <property type="match status" value="1"/>
</dbReference>
<keyword evidence="5" id="KW-0067">ATP-binding</keyword>
<dbReference type="SMART" id="SM00382">
    <property type="entry name" value="AAA"/>
    <property type="match status" value="1"/>
</dbReference>
<dbReference type="Pfam" id="PF00664">
    <property type="entry name" value="ABC_membrane"/>
    <property type="match status" value="1"/>
</dbReference>
<comment type="caution">
    <text evidence="11">The sequence shown here is derived from an EMBL/GenBank/DDBJ whole genome shotgun (WGS) entry which is preliminary data.</text>
</comment>
<dbReference type="PANTHER" id="PTHR24221">
    <property type="entry name" value="ATP-BINDING CASSETTE SUB-FAMILY B"/>
    <property type="match status" value="1"/>
</dbReference>
<proteinExistence type="inferred from homology"/>
<dbReference type="Proteomes" id="UP001431221">
    <property type="component" value="Unassembled WGS sequence"/>
</dbReference>
<name>A0ABT0H103_9HYPH</name>
<sequence length="582" mass="61213">MGVVNIGQPLAKERQCLRRAGWLAAASDLLWIPQAGLIAFALGVLLTSLHAVPEETFAIASVSGPALVCVTGLVLLAILRVVLQGLGADMARQAAQSLQSRARAQLLTAAAQASPAADFPSSGAFAAHVTEQVDHLGPYYRNFFPQVLRLKIVPLAIVLATAWFSWLAALILLVCGPLIPVFMALIGMKAKAASADQQEELTRLSGTLLDRIRGLETLELFGALDRTREDIAAAGERFRLGTMRVLRIAFLSSTVLELFSALGIAFCAVFVGFSLLGDLSIGAWGAPLGYAPGLFILLLAPEFFAPLRAYAAAYHDRAAGLAAQENLSRILKECRPGGSSPAREGDESAVTARKCPGLPAIEVKAATLLLGGQTVFKDFNLLIEPGETILLTGASSSGKTSLIDSLLGFHRLEQGEIRIGGVSPQQAGPDLLQTICWLGQAPRLFHGSLKANLLKGATRPETVTEADLWRALALAGATDLVARLPRGLATPVGEDGFGLSVGEIRRIALARAALRTDAAILLADEPTAALDEDTAADVIAGLAKLSRSRTTVIATHDPAVLSLPGRIIDLNTLEPALAGVRS</sequence>
<dbReference type="Gene3D" id="3.40.50.300">
    <property type="entry name" value="P-loop containing nucleotide triphosphate hydrolases"/>
    <property type="match status" value="1"/>
</dbReference>
<evidence type="ECO:0000256" key="4">
    <source>
        <dbReference type="ARBA" id="ARBA00022741"/>
    </source>
</evidence>
<dbReference type="PANTHER" id="PTHR24221:SF261">
    <property type="entry name" value="GLUTATHIONE_L-CYSTEINE TRANSPORT SYSTEM ATP-BINDING_PERMEASE PROTEIN CYDD"/>
    <property type="match status" value="1"/>
</dbReference>
<keyword evidence="4" id="KW-0547">Nucleotide-binding</keyword>
<dbReference type="SUPFAM" id="SSF52540">
    <property type="entry name" value="P-loop containing nucleoside triphosphate hydrolases"/>
    <property type="match status" value="1"/>
</dbReference>
<feature type="transmembrane region" description="Helical" evidence="8">
    <location>
        <begin position="248"/>
        <end position="275"/>
    </location>
</feature>
<dbReference type="InterPro" id="IPR027417">
    <property type="entry name" value="P-loop_NTPase"/>
</dbReference>
<dbReference type="InterPro" id="IPR036640">
    <property type="entry name" value="ABC1_TM_sf"/>
</dbReference>
<dbReference type="InterPro" id="IPR003593">
    <property type="entry name" value="AAA+_ATPase"/>
</dbReference>
<evidence type="ECO:0000256" key="2">
    <source>
        <dbReference type="ARBA" id="ARBA00005417"/>
    </source>
</evidence>
<accession>A0ABT0H103</accession>
<feature type="transmembrane region" description="Helical" evidence="8">
    <location>
        <begin position="57"/>
        <end position="83"/>
    </location>
</feature>
<evidence type="ECO:0000256" key="7">
    <source>
        <dbReference type="ARBA" id="ARBA00023136"/>
    </source>
</evidence>
<keyword evidence="12" id="KW-1185">Reference proteome</keyword>
<keyword evidence="6 8" id="KW-1133">Transmembrane helix</keyword>
<dbReference type="InterPro" id="IPR011527">
    <property type="entry name" value="ABC1_TM_dom"/>
</dbReference>
<dbReference type="EMBL" id="JALNMJ010000018">
    <property type="protein sequence ID" value="MCK7614743.1"/>
    <property type="molecule type" value="Genomic_DNA"/>
</dbReference>
<comment type="subcellular location">
    <subcellularLocation>
        <location evidence="1">Cell membrane</location>
        <topology evidence="1">Multi-pass membrane protein</topology>
    </subcellularLocation>
</comment>
<evidence type="ECO:0000256" key="3">
    <source>
        <dbReference type="ARBA" id="ARBA00022692"/>
    </source>
</evidence>
<dbReference type="InterPro" id="IPR017871">
    <property type="entry name" value="ABC_transporter-like_CS"/>
</dbReference>
<dbReference type="PROSITE" id="PS50893">
    <property type="entry name" value="ABC_TRANSPORTER_2"/>
    <property type="match status" value="1"/>
</dbReference>
<dbReference type="InterPro" id="IPR039421">
    <property type="entry name" value="Type_1_exporter"/>
</dbReference>
<evidence type="ECO:0000259" key="9">
    <source>
        <dbReference type="PROSITE" id="PS50893"/>
    </source>
</evidence>
<feature type="transmembrane region" description="Helical" evidence="8">
    <location>
        <begin position="170"/>
        <end position="188"/>
    </location>
</feature>
<evidence type="ECO:0000256" key="1">
    <source>
        <dbReference type="ARBA" id="ARBA00004651"/>
    </source>
</evidence>
<dbReference type="PROSITE" id="PS50929">
    <property type="entry name" value="ABC_TM1F"/>
    <property type="match status" value="1"/>
</dbReference>
<evidence type="ECO:0000313" key="11">
    <source>
        <dbReference type="EMBL" id="MCK7614743.1"/>
    </source>
</evidence>
<dbReference type="InterPro" id="IPR003439">
    <property type="entry name" value="ABC_transporter-like_ATP-bd"/>
</dbReference>
<comment type="similarity">
    <text evidence="2">Belongs to the ABC transporter superfamily.</text>
</comment>
<dbReference type="InterPro" id="IPR014216">
    <property type="entry name" value="ABC_transptr_CydD"/>
</dbReference>
<dbReference type="Pfam" id="PF00005">
    <property type="entry name" value="ABC_tran"/>
    <property type="match status" value="1"/>
</dbReference>
<evidence type="ECO:0000256" key="5">
    <source>
        <dbReference type="ARBA" id="ARBA00022840"/>
    </source>
</evidence>
<feature type="domain" description="ABC transporter" evidence="9">
    <location>
        <begin position="361"/>
        <end position="582"/>
    </location>
</feature>
<dbReference type="CDD" id="cd18584">
    <property type="entry name" value="ABC_6TM_AarD_CydD"/>
    <property type="match status" value="1"/>
</dbReference>
<reference evidence="11" key="1">
    <citation type="submission" date="2022-04" db="EMBL/GenBank/DDBJ databases">
        <title>Roseibium sp. CAU 1639 isolated from mud.</title>
        <authorList>
            <person name="Kim W."/>
        </authorList>
    </citation>
    <scope>NUCLEOTIDE SEQUENCE</scope>
    <source>
        <strain evidence="11">CAU 1639</strain>
    </source>
</reference>
<organism evidence="11 12">
    <name type="scientific">Roseibium sediminicola</name>
    <dbReference type="NCBI Taxonomy" id="2933272"/>
    <lineage>
        <taxon>Bacteria</taxon>
        <taxon>Pseudomonadati</taxon>
        <taxon>Pseudomonadota</taxon>
        <taxon>Alphaproteobacteria</taxon>
        <taxon>Hyphomicrobiales</taxon>
        <taxon>Stappiaceae</taxon>
        <taxon>Roseibium</taxon>
    </lineage>
</organism>
<evidence type="ECO:0000256" key="6">
    <source>
        <dbReference type="ARBA" id="ARBA00022989"/>
    </source>
</evidence>
<evidence type="ECO:0000259" key="10">
    <source>
        <dbReference type="PROSITE" id="PS50929"/>
    </source>
</evidence>
<evidence type="ECO:0000256" key="8">
    <source>
        <dbReference type="SAM" id="Phobius"/>
    </source>
</evidence>
<feature type="domain" description="ABC transmembrane type-1" evidence="10">
    <location>
        <begin position="72"/>
        <end position="319"/>
    </location>
</feature>
<protein>
    <submittedName>
        <fullName evidence="11">Thiol reductant ABC exporter subunit CydD</fullName>
    </submittedName>
</protein>
<feature type="transmembrane region" description="Helical" evidence="8">
    <location>
        <begin position="281"/>
        <end position="300"/>
    </location>
</feature>
<dbReference type="NCBIfam" id="TIGR02857">
    <property type="entry name" value="CydD"/>
    <property type="match status" value="1"/>
</dbReference>
<keyword evidence="7 8" id="KW-0472">Membrane</keyword>
<evidence type="ECO:0000313" key="12">
    <source>
        <dbReference type="Proteomes" id="UP001431221"/>
    </source>
</evidence>
<dbReference type="PROSITE" id="PS00211">
    <property type="entry name" value="ABC_TRANSPORTER_1"/>
    <property type="match status" value="1"/>
</dbReference>
<dbReference type="Gene3D" id="1.20.1560.10">
    <property type="entry name" value="ABC transporter type 1, transmembrane domain"/>
    <property type="match status" value="1"/>
</dbReference>
<keyword evidence="3 8" id="KW-0812">Transmembrane</keyword>
<feature type="transmembrane region" description="Helical" evidence="8">
    <location>
        <begin position="21"/>
        <end position="45"/>
    </location>
</feature>
<gene>
    <name evidence="11" type="primary">cydD</name>
    <name evidence="11" type="ORF">M0H32_21450</name>
</gene>